<keyword evidence="13 16" id="KW-0496">Mitochondrion</keyword>
<evidence type="ECO:0000313" key="17">
    <source>
        <dbReference type="EMBL" id="ABY74775.1"/>
    </source>
</evidence>
<organism evidence="17">
    <name type="scientific">Lygus lineolaris</name>
    <name type="common">Tarnished plant bug</name>
    <dbReference type="NCBI Taxonomy" id="50650"/>
    <lineage>
        <taxon>Eukaryota</taxon>
        <taxon>Metazoa</taxon>
        <taxon>Ecdysozoa</taxon>
        <taxon>Arthropoda</taxon>
        <taxon>Hexapoda</taxon>
        <taxon>Insecta</taxon>
        <taxon>Pterygota</taxon>
        <taxon>Neoptera</taxon>
        <taxon>Paraneoptera</taxon>
        <taxon>Hemiptera</taxon>
        <taxon>Heteroptera</taxon>
        <taxon>Panheteroptera</taxon>
        <taxon>Cimicomorpha</taxon>
        <taxon>Miridae</taxon>
        <taxon>Mirini</taxon>
        <taxon>Lygus</taxon>
    </lineage>
</organism>
<dbReference type="GO" id="GO:0005743">
    <property type="term" value="C:mitochondrial inner membrane"/>
    <property type="evidence" value="ECO:0007669"/>
    <property type="project" value="UniProtKB-SubCell"/>
</dbReference>
<keyword evidence="16" id="KW-0999">Mitochondrion inner membrane</keyword>
<evidence type="ECO:0000256" key="16">
    <source>
        <dbReference type="RuleBase" id="RU004419"/>
    </source>
</evidence>
<dbReference type="PANTHER" id="PTHR11434:SF0">
    <property type="entry name" value="NADH-UBIQUINONE OXIDOREDUCTASE CHAIN 4L"/>
    <property type="match status" value="1"/>
</dbReference>
<dbReference type="AlphaFoldDB" id="B0LY18"/>
<dbReference type="CTD" id="4539"/>
<dbReference type="GO" id="GO:0030964">
    <property type="term" value="C:NADH dehydrogenase complex"/>
    <property type="evidence" value="ECO:0007669"/>
    <property type="project" value="TreeGrafter"/>
</dbReference>
<reference evidence="17" key="1">
    <citation type="submission" date="2013-08" db="EMBL/GenBank/DDBJ databases">
        <authorList>
            <person name="Roehrdanz R.L."/>
        </authorList>
    </citation>
    <scope>NUCLEOTIDE SEQUENCE</scope>
</reference>
<evidence type="ECO:0000256" key="7">
    <source>
        <dbReference type="ARBA" id="ARBA00022692"/>
    </source>
</evidence>
<evidence type="ECO:0000256" key="13">
    <source>
        <dbReference type="ARBA" id="ARBA00023128"/>
    </source>
</evidence>
<evidence type="ECO:0000256" key="6">
    <source>
        <dbReference type="ARBA" id="ARBA00022660"/>
    </source>
</evidence>
<keyword evidence="8 16" id="KW-1278">Translocase</keyword>
<dbReference type="RefSeq" id="YP_008379342.1">
    <property type="nucleotide sequence ID" value="NC_021975.1"/>
</dbReference>
<evidence type="ECO:0000256" key="10">
    <source>
        <dbReference type="ARBA" id="ARBA00022989"/>
    </source>
</evidence>
<dbReference type="GeneID" id="16489383"/>
<reference evidence="17" key="2">
    <citation type="journal article" date="2014" name="Mitochondrial DNA">
        <title>The complete mitochondrial genome of the tarnished plant bug, Lygus lineolaris (Heteroptera: Miridae).</title>
        <authorList>
            <person name="Roehrdanz R."/>
            <person name="Cameron S.L."/>
            <person name="Toutges M."/>
            <person name="Wichmann S.S."/>
        </authorList>
    </citation>
    <scope>NUCLEOTIDE SEQUENCE</scope>
</reference>
<dbReference type="GO" id="GO:0042773">
    <property type="term" value="P:ATP synthesis coupled electron transport"/>
    <property type="evidence" value="ECO:0007669"/>
    <property type="project" value="UniProtKB-UniRule"/>
</dbReference>
<keyword evidence="14 16" id="KW-0472">Membrane</keyword>
<evidence type="ECO:0000256" key="4">
    <source>
        <dbReference type="ARBA" id="ARBA00016612"/>
    </source>
</evidence>
<dbReference type="GO" id="GO:0016651">
    <property type="term" value="F:oxidoreductase activity, acting on NAD(P)H"/>
    <property type="evidence" value="ECO:0007669"/>
    <property type="project" value="InterPro"/>
</dbReference>
<comment type="function">
    <text evidence="16">Core subunit of the mitochondrial membrane respiratory chain NADH dehydrogenase (Complex I) which catalyzes electron transfer from NADH through the respiratory chain, using ubiquinone as an electron acceptor.</text>
</comment>
<evidence type="ECO:0000256" key="12">
    <source>
        <dbReference type="ARBA" id="ARBA00023075"/>
    </source>
</evidence>
<protein>
    <recommendedName>
        <fullName evidence="4 16">NADH-ubiquinone oxidoreductase chain 4L</fullName>
        <ecNumber evidence="3 16">7.1.1.2</ecNumber>
    </recommendedName>
</protein>
<dbReference type="InterPro" id="IPR039428">
    <property type="entry name" value="NUOK/Mnh_C1-like"/>
</dbReference>
<feature type="transmembrane region" description="Helical" evidence="16">
    <location>
        <begin position="32"/>
        <end position="54"/>
    </location>
</feature>
<keyword evidence="11 16" id="KW-0520">NAD</keyword>
<dbReference type="EMBL" id="EU401991">
    <property type="protein sequence ID" value="ABY74775.1"/>
    <property type="molecule type" value="Genomic_DNA"/>
</dbReference>
<keyword evidence="6 16" id="KW-0679">Respiratory chain</keyword>
<evidence type="ECO:0000256" key="2">
    <source>
        <dbReference type="ARBA" id="ARBA00010519"/>
    </source>
</evidence>
<keyword evidence="7 16" id="KW-0812">Transmembrane</keyword>
<name>B0LY18_LYGLI</name>
<evidence type="ECO:0000256" key="8">
    <source>
        <dbReference type="ARBA" id="ARBA00022967"/>
    </source>
</evidence>
<proteinExistence type="inferred from homology"/>
<accession>B0LY18</accession>
<dbReference type="EC" id="7.1.1.2" evidence="3 16"/>
<dbReference type="GO" id="GO:0008137">
    <property type="term" value="F:NADH dehydrogenase (ubiquinone) activity"/>
    <property type="evidence" value="ECO:0007669"/>
    <property type="project" value="UniProtKB-EC"/>
</dbReference>
<geneLocation type="mitochondrion" evidence="17"/>
<dbReference type="Pfam" id="PF00420">
    <property type="entry name" value="Oxidored_q2"/>
    <property type="match status" value="1"/>
</dbReference>
<keyword evidence="5 16" id="KW-0813">Transport</keyword>
<evidence type="ECO:0000256" key="1">
    <source>
        <dbReference type="ARBA" id="ARBA00004225"/>
    </source>
</evidence>
<comment type="similarity">
    <text evidence="2 16">Belongs to the complex I subunit 4L family.</text>
</comment>
<comment type="subcellular location">
    <subcellularLocation>
        <location evidence="16">Mitochondrion inner membrane</location>
        <topology evidence="16">Multi-pass membrane protein</topology>
    </subcellularLocation>
    <subcellularLocation>
        <location evidence="1">Mitochondrion membrane</location>
        <topology evidence="1">Multi-pass membrane protein</topology>
    </subcellularLocation>
</comment>
<gene>
    <name evidence="17" type="primary">ND4L</name>
</gene>
<keyword evidence="12 16" id="KW-0830">Ubiquinone</keyword>
<evidence type="ECO:0000256" key="14">
    <source>
        <dbReference type="ARBA" id="ARBA00023136"/>
    </source>
</evidence>
<feature type="transmembrane region" description="Helical" evidence="16">
    <location>
        <begin position="60"/>
        <end position="85"/>
    </location>
</feature>
<dbReference type="PANTHER" id="PTHR11434">
    <property type="entry name" value="NADH-UBIQUINONE OXIDOREDUCTASE SUBUNIT ND4L"/>
    <property type="match status" value="1"/>
</dbReference>
<evidence type="ECO:0000256" key="9">
    <source>
        <dbReference type="ARBA" id="ARBA00022982"/>
    </source>
</evidence>
<dbReference type="Gene3D" id="1.10.287.3510">
    <property type="match status" value="1"/>
</dbReference>
<evidence type="ECO:0000256" key="3">
    <source>
        <dbReference type="ARBA" id="ARBA00012944"/>
    </source>
</evidence>
<evidence type="ECO:0000256" key="11">
    <source>
        <dbReference type="ARBA" id="ARBA00023027"/>
    </source>
</evidence>
<sequence>MLMYFLYNLNFMLFFMFISGLIIFCSMRKHMLLTLLSLEYIVLCVYIFMVTFLLDFLGDMYFILVFLTFSVCEGVLGLSILVTIIRSYGNDQVNTLFMFKW</sequence>
<dbReference type="InterPro" id="IPR001133">
    <property type="entry name" value="NADH_UbQ_OxRdtase_chain4L/K"/>
</dbReference>
<comment type="catalytic activity">
    <reaction evidence="15 16">
        <text>a ubiquinone + NADH + 5 H(+)(in) = a ubiquinol + NAD(+) + 4 H(+)(out)</text>
        <dbReference type="Rhea" id="RHEA:29091"/>
        <dbReference type="Rhea" id="RHEA-COMP:9565"/>
        <dbReference type="Rhea" id="RHEA-COMP:9566"/>
        <dbReference type="ChEBI" id="CHEBI:15378"/>
        <dbReference type="ChEBI" id="CHEBI:16389"/>
        <dbReference type="ChEBI" id="CHEBI:17976"/>
        <dbReference type="ChEBI" id="CHEBI:57540"/>
        <dbReference type="ChEBI" id="CHEBI:57945"/>
        <dbReference type="EC" id="7.1.1.2"/>
    </reaction>
</comment>
<keyword evidence="9 16" id="KW-0249">Electron transport</keyword>
<feature type="transmembrane region" description="Helical" evidence="16">
    <location>
        <begin position="6"/>
        <end position="25"/>
    </location>
</feature>
<keyword evidence="10 16" id="KW-1133">Transmembrane helix</keyword>
<evidence type="ECO:0000256" key="5">
    <source>
        <dbReference type="ARBA" id="ARBA00022448"/>
    </source>
</evidence>
<evidence type="ECO:0000256" key="15">
    <source>
        <dbReference type="ARBA" id="ARBA00049551"/>
    </source>
</evidence>